<dbReference type="InterPro" id="IPR012337">
    <property type="entry name" value="RNaseH-like_sf"/>
</dbReference>
<comment type="caution">
    <text evidence="3">The sequence shown here is derived from an EMBL/GenBank/DDBJ whole genome shotgun (WGS) entry which is preliminary data.</text>
</comment>
<dbReference type="Gene3D" id="3.30.420.10">
    <property type="entry name" value="Ribonuclease H-like superfamily/Ribonuclease H"/>
    <property type="match status" value="1"/>
</dbReference>
<dbReference type="InterPro" id="IPR036397">
    <property type="entry name" value="RNaseH_sf"/>
</dbReference>
<evidence type="ECO:0000313" key="3">
    <source>
        <dbReference type="EMBL" id="KAL0881258.1"/>
    </source>
</evidence>
<dbReference type="InterPro" id="IPR043502">
    <property type="entry name" value="DNA/RNA_pol_sf"/>
</dbReference>
<evidence type="ECO:0000313" key="4">
    <source>
        <dbReference type="Proteomes" id="UP001549920"/>
    </source>
</evidence>
<dbReference type="InterPro" id="IPR052560">
    <property type="entry name" value="RdDP_mobile_element"/>
</dbReference>
<dbReference type="SUPFAM" id="SSF56219">
    <property type="entry name" value="DNase I-like"/>
    <property type="match status" value="1"/>
</dbReference>
<dbReference type="InterPro" id="IPR036691">
    <property type="entry name" value="Endo/exonu/phosph_ase_sf"/>
</dbReference>
<dbReference type="PANTHER" id="PTHR36688:SF2">
    <property type="entry name" value="ENDONUCLEASE_EXONUCLEASE_PHOSPHATASE DOMAIN-CONTAINING PROTEIN"/>
    <property type="match status" value="1"/>
</dbReference>
<feature type="domain" description="RNase H type-1" evidence="2">
    <location>
        <begin position="947"/>
        <end position="1082"/>
    </location>
</feature>
<dbReference type="InterPro" id="IPR002156">
    <property type="entry name" value="RNaseH_domain"/>
</dbReference>
<accession>A0ABR3HXI6</accession>
<dbReference type="PANTHER" id="PTHR36688">
    <property type="entry name" value="ENDO/EXONUCLEASE/PHOSPHATASE DOMAIN-CONTAINING PROTEIN"/>
    <property type="match status" value="1"/>
</dbReference>
<gene>
    <name evidence="3" type="ORF">ABMA27_002355</name>
</gene>
<dbReference type="Pfam" id="PF00075">
    <property type="entry name" value="RNase_H"/>
    <property type="match status" value="1"/>
</dbReference>
<dbReference type="EMBL" id="JBEUOH010000012">
    <property type="protein sequence ID" value="KAL0881258.1"/>
    <property type="molecule type" value="Genomic_DNA"/>
</dbReference>
<dbReference type="Pfam" id="PF00078">
    <property type="entry name" value="RVT_1"/>
    <property type="match status" value="1"/>
</dbReference>
<dbReference type="SUPFAM" id="SSF53098">
    <property type="entry name" value="Ribonuclease H-like"/>
    <property type="match status" value="1"/>
</dbReference>
<proteinExistence type="predicted"/>
<dbReference type="PROSITE" id="PS50879">
    <property type="entry name" value="RNASE_H_1"/>
    <property type="match status" value="1"/>
</dbReference>
<dbReference type="CDD" id="cd09276">
    <property type="entry name" value="Rnase_HI_RT_non_LTR"/>
    <property type="match status" value="1"/>
</dbReference>
<dbReference type="CDD" id="cd01650">
    <property type="entry name" value="RT_nLTR_like"/>
    <property type="match status" value="1"/>
</dbReference>
<organism evidence="3 4">
    <name type="scientific">Loxostege sticticalis</name>
    <name type="common">Beet webworm moth</name>
    <dbReference type="NCBI Taxonomy" id="481309"/>
    <lineage>
        <taxon>Eukaryota</taxon>
        <taxon>Metazoa</taxon>
        <taxon>Ecdysozoa</taxon>
        <taxon>Arthropoda</taxon>
        <taxon>Hexapoda</taxon>
        <taxon>Insecta</taxon>
        <taxon>Pterygota</taxon>
        <taxon>Neoptera</taxon>
        <taxon>Endopterygota</taxon>
        <taxon>Lepidoptera</taxon>
        <taxon>Glossata</taxon>
        <taxon>Ditrysia</taxon>
        <taxon>Pyraloidea</taxon>
        <taxon>Crambidae</taxon>
        <taxon>Pyraustinae</taxon>
        <taxon>Loxostege</taxon>
    </lineage>
</organism>
<sequence>MANLARAIQWNCHSANSKKSELIYLCNKFEPFVFALSETWLKPDYKFKISGYSSVREDRSDGYGGVALFIKKSIPFSLVTIPTHSVNICIIAVNIQNICYVSVYIPKPSNEVLNELNILMNSLPKPYFLMGDFNCHHQSWGCPTTNSNGEDLIEILDAQNVCFLNDGTPTRRPTIPGQRPSAVDLTICTPSLAASSDWKVLPSTYGSDHHPIVTSFPLRHAIQSNQLSRLRYKIPDKSSARWSIFKNSVEQKILSLPNFNPECSTQCAETFSNIIAESAKEVFGVKNNSRQIRPSPPWWDEECAESIKKRKEAERIYKLNMSSENYRIVSQAIADTRKLFKKKKFDGWRNFCTSISPETPPSMVWRNIRKFKSAISDSSFNIIPRPLADQFLDHLAPPWVPEQLVNSSSPLPFNTENISPLSSPFSMYELKGIISSTNDSAPGADGISYSFFRSFNDNTLNYYLQLINSFFITGSFPISWKSQIVLPILKPNKSSSDVCSYRPIALSSILLKLAEHLIKNRLEWYIESNNYLDDTQYGFRKGRSTMDSLSLFISDIRLSFSHNESITAVFLDINSAYDNVLLSVLKKKFEILKVPEIMINFILNILCERHIQIPFSDSVLSRVVYKGLPQGSVLSPLLYNIYTYDLASSLNNQVKILQYADDLLIYYSDHSFESTHAMLSSSLALLASWMDNNGLNISPSKSAVVVFSRMRLPPSVQLLYDNRLIPVVSEFKFLGVILDSKLTGVPHCNYVVKRCEPLINMLRCLSGVWWGSHPYSMKLLYNALIRNILDYGSFLLEPGNVTAFRKLDSIQSRALRLISGAMKSSPINALQVENGEPPLHLRRQFMSDKFLFRTLQFKKHPLLSKLKSLSELSTTSPYWSHKSLPCLVISYHKYLSLSSPTHQSNRLPLFNYSFESLIISPTIHFNLIDKLDTNANIHMKFIIDDQFNDFHHLYSDASKHSPSECVGIGVYHSQYDIVQKIKLPPESSVFTGECYGILKALEYIRLYKLKKAVIFSDSLSALQALKKFPFQIKSHFPVIFEIRNIVHECTLNGYLIHFAWIPGHSGIVGNEVSDRLANEAVYCGDMFPYKNFTQDLISLPKTYLKNAWESKWEESSKIKGRYYSVIQPCIPLKPWFFKIKLGKTVTSILIRMRLGHVCTPVHLAKLHIINNPICECGVDDGDLNHIFFSCPLLDHCSFLQNLVSHHVPLPTSIICLLYSNDRTIYKVLSSFININNIKI</sequence>
<name>A0ABR3HXI6_LOXSC</name>
<protein>
    <recommendedName>
        <fullName evidence="5">RNA-directed DNA polymerase from mobile element jockey</fullName>
    </recommendedName>
</protein>
<dbReference type="Proteomes" id="UP001549920">
    <property type="component" value="Unassembled WGS sequence"/>
</dbReference>
<evidence type="ECO:0000259" key="2">
    <source>
        <dbReference type="PROSITE" id="PS50879"/>
    </source>
</evidence>
<dbReference type="InterPro" id="IPR005135">
    <property type="entry name" value="Endo/exonuclease/phosphatase"/>
</dbReference>
<feature type="domain" description="Reverse transcriptase" evidence="1">
    <location>
        <begin position="469"/>
        <end position="738"/>
    </location>
</feature>
<evidence type="ECO:0008006" key="5">
    <source>
        <dbReference type="Google" id="ProtNLM"/>
    </source>
</evidence>
<dbReference type="InterPro" id="IPR000477">
    <property type="entry name" value="RT_dom"/>
</dbReference>
<dbReference type="Gene3D" id="3.60.10.10">
    <property type="entry name" value="Endonuclease/exonuclease/phosphatase"/>
    <property type="match status" value="1"/>
</dbReference>
<evidence type="ECO:0000259" key="1">
    <source>
        <dbReference type="PROSITE" id="PS50878"/>
    </source>
</evidence>
<keyword evidence="4" id="KW-1185">Reference proteome</keyword>
<reference evidence="3 4" key="1">
    <citation type="submission" date="2024-06" db="EMBL/GenBank/DDBJ databases">
        <title>A chromosome-level genome assembly of beet webworm, Loxostege sticticalis.</title>
        <authorList>
            <person name="Zhang Y."/>
        </authorList>
    </citation>
    <scope>NUCLEOTIDE SEQUENCE [LARGE SCALE GENOMIC DNA]</scope>
    <source>
        <strain evidence="3">AQ026</strain>
        <tissue evidence="3">Whole body</tissue>
    </source>
</reference>
<dbReference type="Pfam" id="PF14529">
    <property type="entry name" value="Exo_endo_phos_2"/>
    <property type="match status" value="1"/>
</dbReference>
<dbReference type="SUPFAM" id="SSF56672">
    <property type="entry name" value="DNA/RNA polymerases"/>
    <property type="match status" value="1"/>
</dbReference>
<dbReference type="PROSITE" id="PS50878">
    <property type="entry name" value="RT_POL"/>
    <property type="match status" value="1"/>
</dbReference>